<keyword evidence="7 10" id="KW-0547">Nucleotide-binding</keyword>
<dbReference type="GO" id="GO:0005524">
    <property type="term" value="F:ATP binding"/>
    <property type="evidence" value="ECO:0007669"/>
    <property type="project" value="UniProtKB-UniRule"/>
</dbReference>
<feature type="active site" description="Phosphoserine intermediate" evidence="10">
    <location>
        <position position="86"/>
    </location>
</feature>
<reference evidence="13 14" key="1">
    <citation type="journal article" date="2021" name="Int. J. Syst. Evol. Microbiol.">
        <title>Amazonocrinis nigriterrae gen. nov., sp. nov., Atlanticothrix silvestris gen. nov., sp. nov. and Dendronalium phyllosphericum gen. nov., sp. nov., nostocacean cyanobacteria from Brazilian environments.</title>
        <authorList>
            <person name="Alvarenga D.O."/>
            <person name="Andreote A.P.D."/>
            <person name="Branco L.H.Z."/>
            <person name="Delbaje E."/>
            <person name="Cruz R.B."/>
            <person name="Varani A.M."/>
            <person name="Fiore M.F."/>
        </authorList>
    </citation>
    <scope>NUCLEOTIDE SEQUENCE [LARGE SCALE GENOMIC DNA]</scope>
    <source>
        <strain evidence="13 14">CENA357</strain>
    </source>
</reference>
<gene>
    <name evidence="10 13" type="primary">cysC</name>
    <name evidence="13" type="ORF">I8751_21290</name>
</gene>
<evidence type="ECO:0000256" key="10">
    <source>
        <dbReference type="HAMAP-Rule" id="MF_00065"/>
    </source>
</evidence>
<dbReference type="FunFam" id="3.40.50.300:FF:000802">
    <property type="entry name" value="Sulfate adenylyltransferase"/>
    <property type="match status" value="1"/>
</dbReference>
<evidence type="ECO:0000313" key="13">
    <source>
        <dbReference type="EMBL" id="MBH8554841.1"/>
    </source>
</evidence>
<dbReference type="Gene3D" id="3.40.50.300">
    <property type="entry name" value="P-loop containing nucleotide triphosphate hydrolases"/>
    <property type="match status" value="1"/>
</dbReference>
<comment type="similarity">
    <text evidence="10 11">Belongs to the APS kinase family.</text>
</comment>
<dbReference type="CDD" id="cd02027">
    <property type="entry name" value="APSK"/>
    <property type="match status" value="1"/>
</dbReference>
<dbReference type="PANTHER" id="PTHR42700">
    <property type="entry name" value="SULFATE ADENYLYLTRANSFERASE"/>
    <property type="match status" value="1"/>
</dbReference>
<sequence length="201" mass="22312">MNYSGFTLWFTGLSGAGKTTISKGVASVLKARGYRVEILDGDVVRTHLSQELGFSKQDRDTNIRRIGFVASLLSRNQVIAIVAAISPYREIRDEVRQMSQSFVEVYVKASLETCSQRDVKGLYALAKTGKIKDFTGIDSPYEEPLNPEIICHTQYESIESSITKVIQALEEQRYISSLAHDGQKQGVLNTITTDLVSELDA</sequence>
<dbReference type="GO" id="GO:0010134">
    <property type="term" value="P:sulfate assimilation via adenylyl sulfate reduction"/>
    <property type="evidence" value="ECO:0007669"/>
    <property type="project" value="TreeGrafter"/>
</dbReference>
<evidence type="ECO:0000256" key="6">
    <source>
        <dbReference type="ARBA" id="ARBA00022679"/>
    </source>
</evidence>
<dbReference type="GO" id="GO:0019379">
    <property type="term" value="P:sulfate assimilation, phosphoadenylyl sulfate reduction by phosphoadenylyl-sulfate reductase (thioredoxin)"/>
    <property type="evidence" value="ECO:0007669"/>
    <property type="project" value="TreeGrafter"/>
</dbReference>
<dbReference type="GO" id="GO:0070814">
    <property type="term" value="P:hydrogen sulfide biosynthetic process"/>
    <property type="evidence" value="ECO:0007669"/>
    <property type="project" value="UniProtKB-UniRule"/>
</dbReference>
<dbReference type="NCBIfam" id="NF003013">
    <property type="entry name" value="PRK03846.1"/>
    <property type="match status" value="1"/>
</dbReference>
<dbReference type="Proteomes" id="UP000599391">
    <property type="component" value="Unassembled WGS sequence"/>
</dbReference>
<dbReference type="HAMAP" id="MF_00065">
    <property type="entry name" value="Adenylyl_sulf_kinase"/>
    <property type="match status" value="1"/>
</dbReference>
<keyword evidence="8 10" id="KW-0418">Kinase</keyword>
<protein>
    <recommendedName>
        <fullName evidence="4 10">Adenylyl-sulfate kinase</fullName>
        <ecNumber evidence="4 10">2.7.1.25</ecNumber>
    </recommendedName>
    <alternativeName>
        <fullName evidence="10">APS kinase</fullName>
    </alternativeName>
    <alternativeName>
        <fullName evidence="10">ATP adenosine-5'-phosphosulfate 3'-phosphotransferase</fullName>
    </alternativeName>
    <alternativeName>
        <fullName evidence="10">Adenosine-5'-phosphosulfate kinase</fullName>
    </alternativeName>
</protein>
<comment type="catalytic activity">
    <reaction evidence="1 10 11">
        <text>adenosine 5'-phosphosulfate + ATP = 3'-phosphoadenylyl sulfate + ADP + H(+)</text>
        <dbReference type="Rhea" id="RHEA:24152"/>
        <dbReference type="ChEBI" id="CHEBI:15378"/>
        <dbReference type="ChEBI" id="CHEBI:30616"/>
        <dbReference type="ChEBI" id="CHEBI:58243"/>
        <dbReference type="ChEBI" id="CHEBI:58339"/>
        <dbReference type="ChEBI" id="CHEBI:456216"/>
        <dbReference type="EC" id="2.7.1.25"/>
    </reaction>
</comment>
<evidence type="ECO:0000256" key="3">
    <source>
        <dbReference type="ARBA" id="ARBA00004806"/>
    </source>
</evidence>
<dbReference type="Pfam" id="PF01583">
    <property type="entry name" value="APS_kinase"/>
    <property type="match status" value="1"/>
</dbReference>
<proteinExistence type="inferred from homology"/>
<evidence type="ECO:0000256" key="11">
    <source>
        <dbReference type="RuleBase" id="RU004347"/>
    </source>
</evidence>
<evidence type="ECO:0000256" key="2">
    <source>
        <dbReference type="ARBA" id="ARBA00002632"/>
    </source>
</evidence>
<evidence type="ECO:0000256" key="1">
    <source>
        <dbReference type="ARBA" id="ARBA00001823"/>
    </source>
</evidence>
<evidence type="ECO:0000256" key="5">
    <source>
        <dbReference type="ARBA" id="ARBA00022553"/>
    </source>
</evidence>
<dbReference type="UniPathway" id="UPA00140">
    <property type="reaction ID" value="UER00205"/>
</dbReference>
<evidence type="ECO:0000256" key="4">
    <source>
        <dbReference type="ARBA" id="ARBA00012121"/>
    </source>
</evidence>
<dbReference type="PANTHER" id="PTHR42700:SF1">
    <property type="entry name" value="SULFATE ADENYLYLTRANSFERASE"/>
    <property type="match status" value="1"/>
</dbReference>
<evidence type="ECO:0000259" key="12">
    <source>
        <dbReference type="Pfam" id="PF01583"/>
    </source>
</evidence>
<organism evidence="13 14">
    <name type="scientific">Atlanticothrix silvestris CENA357</name>
    <dbReference type="NCBI Taxonomy" id="1725252"/>
    <lineage>
        <taxon>Bacteria</taxon>
        <taxon>Bacillati</taxon>
        <taxon>Cyanobacteriota</taxon>
        <taxon>Cyanophyceae</taxon>
        <taxon>Nostocales</taxon>
        <taxon>Nodulariaceae</taxon>
        <taxon>Atlanticothrix</taxon>
        <taxon>Atlanticothrix silvestris</taxon>
    </lineage>
</organism>
<dbReference type="RefSeq" id="WP_214441072.1">
    <property type="nucleotide sequence ID" value="NZ_JAECZB010000082.1"/>
</dbReference>
<dbReference type="InterPro" id="IPR050512">
    <property type="entry name" value="Sulf_AdTrans/APS_kinase"/>
</dbReference>
<comment type="pathway">
    <text evidence="3 10 11">Sulfur metabolism; hydrogen sulfide biosynthesis; sulfite from sulfate: step 2/3.</text>
</comment>
<dbReference type="InterPro" id="IPR059117">
    <property type="entry name" value="APS_kinase_dom"/>
</dbReference>
<dbReference type="AlphaFoldDB" id="A0A8J7HL31"/>
<dbReference type="GO" id="GO:0004781">
    <property type="term" value="F:sulfate adenylyltransferase (ATP) activity"/>
    <property type="evidence" value="ECO:0007669"/>
    <property type="project" value="TreeGrafter"/>
</dbReference>
<dbReference type="InterPro" id="IPR002891">
    <property type="entry name" value="APS"/>
</dbReference>
<comment type="function">
    <text evidence="2 10 11">Catalyzes the synthesis of activated sulfate.</text>
</comment>
<accession>A0A8J7HL31</accession>
<keyword evidence="9 10" id="KW-0067">ATP-binding</keyword>
<dbReference type="SUPFAM" id="SSF52540">
    <property type="entry name" value="P-loop containing nucleoside triphosphate hydrolases"/>
    <property type="match status" value="1"/>
</dbReference>
<comment type="caution">
    <text evidence="13">The sequence shown here is derived from an EMBL/GenBank/DDBJ whole genome shotgun (WGS) entry which is preliminary data.</text>
</comment>
<evidence type="ECO:0000256" key="8">
    <source>
        <dbReference type="ARBA" id="ARBA00022777"/>
    </source>
</evidence>
<evidence type="ECO:0000256" key="9">
    <source>
        <dbReference type="ARBA" id="ARBA00022840"/>
    </source>
</evidence>
<dbReference type="NCBIfam" id="NF002059">
    <property type="entry name" value="PRK00889.1"/>
    <property type="match status" value="1"/>
</dbReference>
<feature type="binding site" evidence="10">
    <location>
        <begin position="12"/>
        <end position="19"/>
    </location>
    <ligand>
        <name>ATP</name>
        <dbReference type="ChEBI" id="CHEBI:30616"/>
    </ligand>
</feature>
<evidence type="ECO:0000256" key="7">
    <source>
        <dbReference type="ARBA" id="ARBA00022741"/>
    </source>
</evidence>
<evidence type="ECO:0000313" key="14">
    <source>
        <dbReference type="Proteomes" id="UP000599391"/>
    </source>
</evidence>
<name>A0A8J7HL31_9CYAN</name>
<keyword evidence="14" id="KW-1185">Reference proteome</keyword>
<dbReference type="InterPro" id="IPR027417">
    <property type="entry name" value="P-loop_NTPase"/>
</dbReference>
<dbReference type="GO" id="GO:0004020">
    <property type="term" value="F:adenylylsulfate kinase activity"/>
    <property type="evidence" value="ECO:0007669"/>
    <property type="project" value="UniProtKB-UniRule"/>
</dbReference>
<dbReference type="EC" id="2.7.1.25" evidence="4 10"/>
<feature type="domain" description="APS kinase" evidence="12">
    <location>
        <begin position="5"/>
        <end position="151"/>
    </location>
</feature>
<keyword evidence="5 10" id="KW-0597">Phosphoprotein</keyword>
<dbReference type="GO" id="GO:0005737">
    <property type="term" value="C:cytoplasm"/>
    <property type="evidence" value="ECO:0007669"/>
    <property type="project" value="TreeGrafter"/>
</dbReference>
<keyword evidence="6 10" id="KW-0808">Transferase</keyword>
<dbReference type="EMBL" id="JAECZB010000082">
    <property type="protein sequence ID" value="MBH8554841.1"/>
    <property type="molecule type" value="Genomic_DNA"/>
</dbReference>
<dbReference type="NCBIfam" id="TIGR00455">
    <property type="entry name" value="apsK"/>
    <property type="match status" value="1"/>
</dbReference>